<dbReference type="EMBL" id="BMPI01000085">
    <property type="protein sequence ID" value="GGM81065.1"/>
    <property type="molecule type" value="Genomic_DNA"/>
</dbReference>
<keyword evidence="1" id="KW-0472">Membrane</keyword>
<evidence type="ECO:0000313" key="4">
    <source>
        <dbReference type="Proteomes" id="UP000642070"/>
    </source>
</evidence>
<gene>
    <name evidence="3" type="ORF">GCM10007977_098090</name>
</gene>
<keyword evidence="2" id="KW-0732">Signal</keyword>
<evidence type="ECO:0000313" key="3">
    <source>
        <dbReference type="EMBL" id="GGM81065.1"/>
    </source>
</evidence>
<dbReference type="PANTHER" id="PTHR34720">
    <property type="entry name" value="MICROCYSTIN DEPENDENT PROTEIN"/>
    <property type="match status" value="1"/>
</dbReference>
<name>A0A917UDC3_9ACTN</name>
<keyword evidence="1" id="KW-1133">Transmembrane helix</keyword>
<dbReference type="AlphaFoldDB" id="A0A917UDC3"/>
<keyword evidence="1" id="KW-0812">Transmembrane</keyword>
<proteinExistence type="predicted"/>
<reference evidence="3" key="1">
    <citation type="journal article" date="2014" name="Int. J. Syst. Evol. Microbiol.">
        <title>Complete genome sequence of Corynebacterium casei LMG S-19264T (=DSM 44701T), isolated from a smear-ripened cheese.</title>
        <authorList>
            <consortium name="US DOE Joint Genome Institute (JGI-PGF)"/>
            <person name="Walter F."/>
            <person name="Albersmeier A."/>
            <person name="Kalinowski J."/>
            <person name="Ruckert C."/>
        </authorList>
    </citation>
    <scope>NUCLEOTIDE SEQUENCE</scope>
    <source>
        <strain evidence="3">JCM 19831</strain>
    </source>
</reference>
<accession>A0A917UDC3</accession>
<organism evidence="3 4">
    <name type="scientific">Dactylosporangium sucinum</name>
    <dbReference type="NCBI Taxonomy" id="1424081"/>
    <lineage>
        <taxon>Bacteria</taxon>
        <taxon>Bacillati</taxon>
        <taxon>Actinomycetota</taxon>
        <taxon>Actinomycetes</taxon>
        <taxon>Micromonosporales</taxon>
        <taxon>Micromonosporaceae</taxon>
        <taxon>Dactylosporangium</taxon>
    </lineage>
</organism>
<feature type="transmembrane region" description="Helical" evidence="1">
    <location>
        <begin position="906"/>
        <end position="933"/>
    </location>
</feature>
<reference evidence="3" key="2">
    <citation type="submission" date="2020-09" db="EMBL/GenBank/DDBJ databases">
        <authorList>
            <person name="Sun Q."/>
            <person name="Ohkuma M."/>
        </authorList>
    </citation>
    <scope>NUCLEOTIDE SEQUENCE</scope>
    <source>
        <strain evidence="3">JCM 19831</strain>
    </source>
</reference>
<protein>
    <recommendedName>
        <fullName evidence="5">Ig-like domain-containing protein</fullName>
    </recommendedName>
</protein>
<comment type="caution">
    <text evidence="3">The sequence shown here is derived from an EMBL/GenBank/DDBJ whole genome shotgun (WGS) entry which is preliminary data.</text>
</comment>
<evidence type="ECO:0008006" key="5">
    <source>
        <dbReference type="Google" id="ProtNLM"/>
    </source>
</evidence>
<feature type="chain" id="PRO_5036880236" description="Ig-like domain-containing protein" evidence="2">
    <location>
        <begin position="41"/>
        <end position="950"/>
    </location>
</feature>
<sequence length="950" mass="93490">MARRGYVARHRQGMRLTLARVALPFLIAGGAGLAPGAALAAPAGPVNILATPQTITFPALPDTPWNGTAPVPAATSDSNLPVTYSSLNTGVCTIAGSAITLVAMGTCTIAADQAGDGAYDPASQETRSFEVTQKTQAITFAGPGNTQLSQTPALSATADSALTVDFASTTPSTCTVSGTTLTPVTVGSCTVTADQAGDTDWAAAPQVSRTFQITKNAQTITPNTPGTTAITAGTVNLTATASSGLTVAYTAVTPSVCTLADSTLTLVAGGTCTVDADQAGNATFAAAPQVAISFSVTKEAQSITFADPADTTLDASPVALTAGATSTLPVTFTSGSPSVCTVSVASVTLLTAGTCLIHADQAGNGHWAAATRTDQSFAVAKGAQTVTFTQPADRALDAAPLTVAPTATSGLTVTLASTTTGVCTVSAFTITAVAAGTCTVEAGQAGNADWNAATTVSRSFTVTKGAQAITFTAPSGKVLADSPVTVSATASSGLAVTFSSKTADVCTVSGTTVTLVKTGTCTLTASQPGDADWNAAAAVDRGFTVAGNGQTITFGALTDKALDTGTVAVSATASSTLPVVFTSATPLVCTVSGTTVTLVRTGTCTVSADQAGDADYAAAPQVQRSFTVTTGSQTVTFATIADRTFDAAPLTVAPTASSGLTVALTSATPAVCTVAGRTVTAVAAGTCTVNADQAGNTDWNAATTVARSFEITKGAQAITFTPPASTALSDGPVTVAATAGSGLTVAFTSTTTDVCTVSGTSVTLVKVGTCGLSAAQAGNANWTAATPVARQFSVIQDPVPVTVPADGPPAGDGTLGNSNGSTAVPGGTVTLSGSGYKANTTITLVVYSTPVELGTTTTDSGGAFSVTVPLPASLASGTHTLVAAGLAPDNTLRYLSVPVAVASEDLAVTGAATGALGVIGAWAVVIGAVLRLLGGRRTWLRSVYRPRHAA</sequence>
<keyword evidence="4" id="KW-1185">Reference proteome</keyword>
<feature type="signal peptide" evidence="2">
    <location>
        <begin position="1"/>
        <end position="40"/>
    </location>
</feature>
<dbReference type="Proteomes" id="UP000642070">
    <property type="component" value="Unassembled WGS sequence"/>
</dbReference>
<evidence type="ECO:0000256" key="1">
    <source>
        <dbReference type="SAM" id="Phobius"/>
    </source>
</evidence>
<dbReference type="PANTHER" id="PTHR34720:SF9">
    <property type="entry name" value="BLR4714 PROTEIN"/>
    <property type="match status" value="1"/>
</dbReference>
<dbReference type="RefSeq" id="WP_190256971.1">
    <property type="nucleotide sequence ID" value="NZ_BMPI01000085.1"/>
</dbReference>
<evidence type="ECO:0000256" key="2">
    <source>
        <dbReference type="SAM" id="SignalP"/>
    </source>
</evidence>